<proteinExistence type="predicted"/>
<evidence type="ECO:0000313" key="1">
    <source>
        <dbReference type="EMBL" id="KAK1519663.1"/>
    </source>
</evidence>
<dbReference type="GeneID" id="85343014"/>
<dbReference type="RefSeq" id="XP_060310199.1">
    <property type="nucleotide sequence ID" value="XM_060459467.1"/>
</dbReference>
<dbReference type="EMBL" id="MOOE01000012">
    <property type="protein sequence ID" value="KAK1519663.1"/>
    <property type="molecule type" value="Genomic_DNA"/>
</dbReference>
<dbReference type="Proteomes" id="UP001240678">
    <property type="component" value="Unassembled WGS sequence"/>
</dbReference>
<reference evidence="1 2" key="1">
    <citation type="submission" date="2016-10" db="EMBL/GenBank/DDBJ databases">
        <title>The genome sequence of Colletotrichum fioriniae PJ7.</title>
        <authorList>
            <person name="Baroncelli R."/>
        </authorList>
    </citation>
    <scope>NUCLEOTIDE SEQUENCE [LARGE SCALE GENOMIC DNA]</scope>
    <source>
        <strain evidence="1 2">IMI 309622</strain>
    </source>
</reference>
<organism evidence="1 2">
    <name type="scientific">Colletotrichum costaricense</name>
    <dbReference type="NCBI Taxonomy" id="1209916"/>
    <lineage>
        <taxon>Eukaryota</taxon>
        <taxon>Fungi</taxon>
        <taxon>Dikarya</taxon>
        <taxon>Ascomycota</taxon>
        <taxon>Pezizomycotina</taxon>
        <taxon>Sordariomycetes</taxon>
        <taxon>Hypocreomycetidae</taxon>
        <taxon>Glomerellales</taxon>
        <taxon>Glomerellaceae</taxon>
        <taxon>Colletotrichum</taxon>
        <taxon>Colletotrichum acutatum species complex</taxon>
    </lineage>
</organism>
<gene>
    <name evidence="1" type="ORF">CCOS01_11314</name>
</gene>
<keyword evidence="2" id="KW-1185">Reference proteome</keyword>
<dbReference type="AlphaFoldDB" id="A0AAI9YRB0"/>
<accession>A0AAI9YRB0</accession>
<name>A0AAI9YRB0_9PEZI</name>
<comment type="caution">
    <text evidence="1">The sequence shown here is derived from an EMBL/GenBank/DDBJ whole genome shotgun (WGS) entry which is preliminary data.</text>
</comment>
<sequence length="118" mass="12839">MGWIGSGTVHPVSVEPISTFGANTGLRRACFEAAGAHPASEELHPTTRQLRGIHLSVPYLEGRLLMPSDGPTLTKMGEAAGRQDWRYRVHAGEFGKLAGVPLSPLAIQVIERRIKVWD</sequence>
<evidence type="ECO:0000313" key="2">
    <source>
        <dbReference type="Proteomes" id="UP001240678"/>
    </source>
</evidence>
<protein>
    <submittedName>
        <fullName evidence="1">Uncharacterized protein</fullName>
    </submittedName>
</protein>